<keyword evidence="5" id="KW-0597">Phosphoprotein</keyword>
<evidence type="ECO:0000259" key="17">
    <source>
        <dbReference type="PROSITE" id="PS50109"/>
    </source>
</evidence>
<dbReference type="InterPro" id="IPR036097">
    <property type="entry name" value="HisK_dim/P_sf"/>
</dbReference>
<dbReference type="InterPro" id="IPR036890">
    <property type="entry name" value="HATPase_C_sf"/>
</dbReference>
<dbReference type="InterPro" id="IPR005467">
    <property type="entry name" value="His_kinase_dom"/>
</dbReference>
<dbReference type="AlphaFoldDB" id="A0A919AY88"/>
<dbReference type="Gene3D" id="3.30.565.10">
    <property type="entry name" value="Histidine kinase-like ATPase, C-terminal domain"/>
    <property type="match status" value="1"/>
</dbReference>
<evidence type="ECO:0000256" key="13">
    <source>
        <dbReference type="ARBA" id="ARBA00023136"/>
    </source>
</evidence>
<dbReference type="SUPFAM" id="SSF55874">
    <property type="entry name" value="ATPase domain of HSP90 chaperone/DNA topoisomerase II/histidine kinase"/>
    <property type="match status" value="1"/>
</dbReference>
<keyword evidence="10" id="KW-0067">ATP-binding</keyword>
<dbReference type="Proteomes" id="UP000638313">
    <property type="component" value="Unassembled WGS sequence"/>
</dbReference>
<protein>
    <recommendedName>
        <fullName evidence="4">histidine kinase</fullName>
        <ecNumber evidence="4">2.7.13.3</ecNumber>
    </recommendedName>
</protein>
<dbReference type="InterPro" id="IPR014729">
    <property type="entry name" value="Rossmann-like_a/b/a_fold"/>
</dbReference>
<dbReference type="RefSeq" id="WP_190128127.1">
    <property type="nucleotide sequence ID" value="NZ_BNBD01000001.1"/>
</dbReference>
<evidence type="ECO:0000256" key="15">
    <source>
        <dbReference type="SAM" id="MobiDB-lite"/>
    </source>
</evidence>
<dbReference type="EMBL" id="BNBD01000001">
    <property type="protein sequence ID" value="GHF30966.1"/>
    <property type="molecule type" value="Genomic_DNA"/>
</dbReference>
<dbReference type="Gene3D" id="1.20.120.620">
    <property type="entry name" value="Backbone structure of the membrane domain of e. Coli histidine kinase receptor kdpd"/>
    <property type="match status" value="1"/>
</dbReference>
<dbReference type="InterPro" id="IPR038318">
    <property type="entry name" value="KdpD_sf"/>
</dbReference>
<comment type="caution">
    <text evidence="18">The sequence shown here is derived from an EMBL/GenBank/DDBJ whole genome shotgun (WGS) entry which is preliminary data.</text>
</comment>
<dbReference type="Gene3D" id="3.40.50.620">
    <property type="entry name" value="HUPs"/>
    <property type="match status" value="1"/>
</dbReference>
<dbReference type="SMART" id="SM00388">
    <property type="entry name" value="HisKA"/>
    <property type="match status" value="1"/>
</dbReference>
<dbReference type="FunFam" id="3.40.50.300:FF:000483">
    <property type="entry name" value="Sensor histidine kinase KdpD"/>
    <property type="match status" value="1"/>
</dbReference>
<feature type="transmembrane region" description="Helical" evidence="16">
    <location>
        <begin position="426"/>
        <end position="459"/>
    </location>
</feature>
<dbReference type="Gene3D" id="3.40.50.300">
    <property type="entry name" value="P-loop containing nucleotide triphosphate hydrolases"/>
    <property type="match status" value="1"/>
</dbReference>
<keyword evidence="19" id="KW-1185">Reference proteome</keyword>
<evidence type="ECO:0000256" key="6">
    <source>
        <dbReference type="ARBA" id="ARBA00022679"/>
    </source>
</evidence>
<dbReference type="Pfam" id="PF00512">
    <property type="entry name" value="HisKA"/>
    <property type="match status" value="1"/>
</dbReference>
<dbReference type="Pfam" id="PF00582">
    <property type="entry name" value="Usp"/>
    <property type="match status" value="1"/>
</dbReference>
<evidence type="ECO:0000256" key="1">
    <source>
        <dbReference type="ARBA" id="ARBA00000085"/>
    </source>
</evidence>
<organism evidence="18 19">
    <name type="scientific">Streptomyces mashuensis</name>
    <dbReference type="NCBI Taxonomy" id="33904"/>
    <lineage>
        <taxon>Bacteria</taxon>
        <taxon>Bacillati</taxon>
        <taxon>Actinomycetota</taxon>
        <taxon>Actinomycetes</taxon>
        <taxon>Kitasatosporales</taxon>
        <taxon>Streptomycetaceae</taxon>
        <taxon>Streptomyces</taxon>
    </lineage>
</organism>
<keyword evidence="8" id="KW-0547">Nucleotide-binding</keyword>
<dbReference type="CDD" id="cd00075">
    <property type="entry name" value="HATPase"/>
    <property type="match status" value="1"/>
</dbReference>
<dbReference type="PANTHER" id="PTHR45569:SF1">
    <property type="entry name" value="SENSOR PROTEIN KDPD"/>
    <property type="match status" value="1"/>
</dbReference>
<dbReference type="InterPro" id="IPR003594">
    <property type="entry name" value="HATPase_dom"/>
</dbReference>
<evidence type="ECO:0000256" key="10">
    <source>
        <dbReference type="ARBA" id="ARBA00022840"/>
    </source>
</evidence>
<evidence type="ECO:0000313" key="18">
    <source>
        <dbReference type="EMBL" id="GHF30966.1"/>
    </source>
</evidence>
<dbReference type="FunFam" id="3.40.50.620:FF:000112">
    <property type="entry name" value="Sensor histidine kinase KdpD"/>
    <property type="match status" value="1"/>
</dbReference>
<dbReference type="Pfam" id="PF02702">
    <property type="entry name" value="KdpD"/>
    <property type="match status" value="1"/>
</dbReference>
<dbReference type="InterPro" id="IPR025201">
    <property type="entry name" value="KdpD_TM"/>
</dbReference>
<dbReference type="SUPFAM" id="SSF52402">
    <property type="entry name" value="Adenine nucleotide alpha hydrolases-like"/>
    <property type="match status" value="1"/>
</dbReference>
<evidence type="ECO:0000256" key="2">
    <source>
        <dbReference type="ARBA" id="ARBA00004141"/>
    </source>
</evidence>
<evidence type="ECO:0000313" key="19">
    <source>
        <dbReference type="Proteomes" id="UP000638313"/>
    </source>
</evidence>
<dbReference type="PANTHER" id="PTHR45569">
    <property type="entry name" value="SENSOR PROTEIN KDPD"/>
    <property type="match status" value="1"/>
</dbReference>
<dbReference type="GO" id="GO:0000155">
    <property type="term" value="F:phosphorelay sensor kinase activity"/>
    <property type="evidence" value="ECO:0007669"/>
    <property type="project" value="InterPro"/>
</dbReference>
<proteinExistence type="predicted"/>
<accession>A0A919AY88</accession>
<name>A0A919AY88_9ACTN</name>
<dbReference type="Pfam" id="PF13493">
    <property type="entry name" value="DUF4118"/>
    <property type="match status" value="1"/>
</dbReference>
<evidence type="ECO:0000256" key="4">
    <source>
        <dbReference type="ARBA" id="ARBA00012438"/>
    </source>
</evidence>
<evidence type="ECO:0000256" key="8">
    <source>
        <dbReference type="ARBA" id="ARBA00022741"/>
    </source>
</evidence>
<feature type="coiled-coil region" evidence="14">
    <location>
        <begin position="655"/>
        <end position="682"/>
    </location>
</feature>
<dbReference type="InterPro" id="IPR052023">
    <property type="entry name" value="Histidine_kinase_KdpD"/>
</dbReference>
<keyword evidence="12" id="KW-0902">Two-component regulatory system</keyword>
<reference evidence="18" key="2">
    <citation type="submission" date="2020-09" db="EMBL/GenBank/DDBJ databases">
        <authorList>
            <person name="Sun Q."/>
            <person name="Ohkuma M."/>
        </authorList>
    </citation>
    <scope>NUCLEOTIDE SEQUENCE</scope>
    <source>
        <strain evidence="18">JCM 4059</strain>
    </source>
</reference>
<feature type="domain" description="Histidine kinase" evidence="17">
    <location>
        <begin position="627"/>
        <end position="841"/>
    </location>
</feature>
<keyword evidence="9 18" id="KW-0418">Kinase</keyword>
<dbReference type="InterPro" id="IPR006016">
    <property type="entry name" value="UspA"/>
</dbReference>
<keyword evidence="14" id="KW-0175">Coiled coil</keyword>
<dbReference type="Pfam" id="PF02518">
    <property type="entry name" value="HATPase_c"/>
    <property type="match status" value="1"/>
</dbReference>
<evidence type="ECO:0000256" key="16">
    <source>
        <dbReference type="SAM" id="Phobius"/>
    </source>
</evidence>
<keyword evidence="7 16" id="KW-0812">Transmembrane</keyword>
<evidence type="ECO:0000256" key="12">
    <source>
        <dbReference type="ARBA" id="ARBA00023012"/>
    </source>
</evidence>
<dbReference type="GO" id="GO:0005737">
    <property type="term" value="C:cytoplasm"/>
    <property type="evidence" value="ECO:0007669"/>
    <property type="project" value="UniProtKB-ARBA"/>
</dbReference>
<dbReference type="PROSITE" id="PS50109">
    <property type="entry name" value="HIS_KIN"/>
    <property type="match status" value="1"/>
</dbReference>
<evidence type="ECO:0000256" key="3">
    <source>
        <dbReference type="ARBA" id="ARBA00004236"/>
    </source>
</evidence>
<gene>
    <name evidence="18" type="ORF">GCM10010218_10370</name>
</gene>
<dbReference type="InterPro" id="IPR003661">
    <property type="entry name" value="HisK_dim/P_dom"/>
</dbReference>
<comment type="subcellular location">
    <subcellularLocation>
        <location evidence="3">Cell membrane</location>
    </subcellularLocation>
    <subcellularLocation>
        <location evidence="2">Membrane</location>
        <topology evidence="2">Multi-pass membrane protein</topology>
    </subcellularLocation>
</comment>
<comment type="catalytic activity">
    <reaction evidence="1">
        <text>ATP + protein L-histidine = ADP + protein N-phospho-L-histidine.</text>
        <dbReference type="EC" id="2.7.13.3"/>
    </reaction>
</comment>
<dbReference type="InterPro" id="IPR027417">
    <property type="entry name" value="P-loop_NTPase"/>
</dbReference>
<dbReference type="InterPro" id="IPR003852">
    <property type="entry name" value="Sig_transdc_His_kinase_KdpD_N"/>
</dbReference>
<evidence type="ECO:0000256" key="14">
    <source>
        <dbReference type="SAM" id="Coils"/>
    </source>
</evidence>
<dbReference type="CDD" id="cd00082">
    <property type="entry name" value="HisKA"/>
    <property type="match status" value="1"/>
</dbReference>
<evidence type="ECO:0000256" key="7">
    <source>
        <dbReference type="ARBA" id="ARBA00022692"/>
    </source>
</evidence>
<reference evidence="18" key="1">
    <citation type="journal article" date="2014" name="Int. J. Syst. Evol. Microbiol.">
        <title>Complete genome sequence of Corynebacterium casei LMG S-19264T (=DSM 44701T), isolated from a smear-ripened cheese.</title>
        <authorList>
            <consortium name="US DOE Joint Genome Institute (JGI-PGF)"/>
            <person name="Walter F."/>
            <person name="Albersmeier A."/>
            <person name="Kalinowski J."/>
            <person name="Ruckert C."/>
        </authorList>
    </citation>
    <scope>NUCLEOTIDE SEQUENCE</scope>
    <source>
        <strain evidence="18">JCM 4059</strain>
    </source>
</reference>
<keyword evidence="6" id="KW-0808">Transferase</keyword>
<sequence length="869" mass="91752">MDPTGDPPGDAGRRRPGRLKVYLGAAPGVGKTYRMLDEGWRRSLRGTDVVVAFAECHGRPHTEEMLEGLEVVPRLRPTHRGTVAEELDLAAVLARRPQVALVDELAHTNAPGAVHARRRQDVDALLAAGIDVITTLNVTHLESLTDVVEKITGVPQRETVPDEVVRRAHQIELVDMAPEGLRRRMAHGNIYPPERVDAALARYFRVGNLTALRELALLWVAERVDETLKRYRAEHGIGGVWETRERVVAGITGGPEGETLIRRAARIAARSSGGLLAVHVTGGDGLSGASPAALARQRRLVESLGGSYHTVVGDHVPTALLEFARAENATQLVVGVSRRSRWRRLLETRGVGETVVEMSGDIDVHLVTHERAGRGRGRPAPAAGPSRARRVGGPVAGLLLPALLTVLLRHGPVADALALNLTSEALLFLVTVVGVACFGGVASALLAAVAASLLLNYYFIPPVGRFTIAEANNALALVAFAVVAGTVAAVVDRSLRMGRRAAAATAVAETLSSLAGGILRGDQSVPVLLDRTRETFGMDSAELRPRDGRDGEGGEAGDGRAETRVPVGDDSVLVLRGRALPAADRRVLTAFAAHLTAAVERARLAEAAAEVEPVKAADRMRTALLAAVSHDLRTPLAGSWAAISSLRSREVNFSEEDKEELLATAEESLAKLNRLVDNLLDMSRIQAGALTLRLQPTALAEVVPPALDSLVEAPGRRVVTQGLRDVPDVLADPPLLERVVANLVANAVRHSPAGRPVVLAASGLAGRVELRVTDRGPGIRPADRERAFAPFQRLGDTDNTTGLGLGLALSRGLTEAMGGTLTPEDTPGGGLTMVVSLPAAPTPGPLPGVPGQGGAEQDTEGTFPVTRPL</sequence>
<keyword evidence="11 16" id="KW-1133">Transmembrane helix</keyword>
<feature type="compositionally biased region" description="Basic and acidic residues" evidence="15">
    <location>
        <begin position="539"/>
        <end position="563"/>
    </location>
</feature>
<dbReference type="SMART" id="SM00387">
    <property type="entry name" value="HATPase_c"/>
    <property type="match status" value="1"/>
</dbReference>
<keyword evidence="13 16" id="KW-0472">Membrane</keyword>
<dbReference type="GO" id="GO:0005524">
    <property type="term" value="F:ATP binding"/>
    <property type="evidence" value="ECO:0007669"/>
    <property type="project" value="UniProtKB-KW"/>
</dbReference>
<dbReference type="SUPFAM" id="SSF47384">
    <property type="entry name" value="Homodimeric domain of signal transducing histidine kinase"/>
    <property type="match status" value="1"/>
</dbReference>
<evidence type="ECO:0000256" key="9">
    <source>
        <dbReference type="ARBA" id="ARBA00022777"/>
    </source>
</evidence>
<dbReference type="GO" id="GO:0005886">
    <property type="term" value="C:plasma membrane"/>
    <property type="evidence" value="ECO:0007669"/>
    <property type="project" value="UniProtKB-SubCell"/>
</dbReference>
<evidence type="ECO:0000256" key="5">
    <source>
        <dbReference type="ARBA" id="ARBA00022553"/>
    </source>
</evidence>
<dbReference type="Gene3D" id="1.10.287.130">
    <property type="match status" value="1"/>
</dbReference>
<evidence type="ECO:0000256" key="11">
    <source>
        <dbReference type="ARBA" id="ARBA00022989"/>
    </source>
</evidence>
<dbReference type="PRINTS" id="PR00344">
    <property type="entry name" value="BCTRLSENSOR"/>
</dbReference>
<feature type="region of interest" description="Disordered" evidence="15">
    <location>
        <begin position="841"/>
        <end position="869"/>
    </location>
</feature>
<feature type="region of interest" description="Disordered" evidence="15">
    <location>
        <begin position="539"/>
        <end position="564"/>
    </location>
</feature>
<feature type="transmembrane region" description="Helical" evidence="16">
    <location>
        <begin position="471"/>
        <end position="491"/>
    </location>
</feature>
<dbReference type="EC" id="2.7.13.3" evidence="4"/>
<dbReference type="InterPro" id="IPR004358">
    <property type="entry name" value="Sig_transdc_His_kin-like_C"/>
</dbReference>